<feature type="compositionally biased region" description="Acidic residues" evidence="1">
    <location>
        <begin position="371"/>
        <end position="390"/>
    </location>
</feature>
<feature type="compositionally biased region" description="Low complexity" evidence="1">
    <location>
        <begin position="81"/>
        <end position="90"/>
    </location>
</feature>
<feature type="compositionally biased region" description="Low complexity" evidence="1">
    <location>
        <begin position="575"/>
        <end position="595"/>
    </location>
</feature>
<evidence type="ECO:0000256" key="1">
    <source>
        <dbReference type="SAM" id="MobiDB-lite"/>
    </source>
</evidence>
<feature type="compositionally biased region" description="Basic and acidic residues" evidence="1">
    <location>
        <begin position="1"/>
        <end position="19"/>
    </location>
</feature>
<organism evidence="2 3">
    <name type="scientific">Zasmidium cellare ATCC 36951</name>
    <dbReference type="NCBI Taxonomy" id="1080233"/>
    <lineage>
        <taxon>Eukaryota</taxon>
        <taxon>Fungi</taxon>
        <taxon>Dikarya</taxon>
        <taxon>Ascomycota</taxon>
        <taxon>Pezizomycotina</taxon>
        <taxon>Dothideomycetes</taxon>
        <taxon>Dothideomycetidae</taxon>
        <taxon>Mycosphaerellales</taxon>
        <taxon>Mycosphaerellaceae</taxon>
        <taxon>Zasmidium</taxon>
    </lineage>
</organism>
<accession>A0A6A6CEW5</accession>
<evidence type="ECO:0000313" key="3">
    <source>
        <dbReference type="Proteomes" id="UP000799537"/>
    </source>
</evidence>
<feature type="region of interest" description="Disordered" evidence="1">
    <location>
        <begin position="1"/>
        <end position="53"/>
    </location>
</feature>
<gene>
    <name evidence="2" type="ORF">M409DRAFT_25551</name>
</gene>
<feature type="region of interest" description="Disordered" evidence="1">
    <location>
        <begin position="66"/>
        <end position="97"/>
    </location>
</feature>
<feature type="compositionally biased region" description="Acidic residues" evidence="1">
    <location>
        <begin position="463"/>
        <end position="477"/>
    </location>
</feature>
<feature type="compositionally biased region" description="Pro residues" evidence="1">
    <location>
        <begin position="551"/>
        <end position="563"/>
    </location>
</feature>
<reference evidence="2" key="1">
    <citation type="journal article" date="2020" name="Stud. Mycol.">
        <title>101 Dothideomycetes genomes: a test case for predicting lifestyles and emergence of pathogens.</title>
        <authorList>
            <person name="Haridas S."/>
            <person name="Albert R."/>
            <person name="Binder M."/>
            <person name="Bloem J."/>
            <person name="Labutti K."/>
            <person name="Salamov A."/>
            <person name="Andreopoulos B."/>
            <person name="Baker S."/>
            <person name="Barry K."/>
            <person name="Bills G."/>
            <person name="Bluhm B."/>
            <person name="Cannon C."/>
            <person name="Castanera R."/>
            <person name="Culley D."/>
            <person name="Daum C."/>
            <person name="Ezra D."/>
            <person name="Gonzalez J."/>
            <person name="Henrissat B."/>
            <person name="Kuo A."/>
            <person name="Liang C."/>
            <person name="Lipzen A."/>
            <person name="Lutzoni F."/>
            <person name="Magnuson J."/>
            <person name="Mondo S."/>
            <person name="Nolan M."/>
            <person name="Ohm R."/>
            <person name="Pangilinan J."/>
            <person name="Park H.-J."/>
            <person name="Ramirez L."/>
            <person name="Alfaro M."/>
            <person name="Sun H."/>
            <person name="Tritt A."/>
            <person name="Yoshinaga Y."/>
            <person name="Zwiers L.-H."/>
            <person name="Turgeon B."/>
            <person name="Goodwin S."/>
            <person name="Spatafora J."/>
            <person name="Crous P."/>
            <person name="Grigoriev I."/>
        </authorList>
    </citation>
    <scope>NUCLEOTIDE SEQUENCE</scope>
    <source>
        <strain evidence="2">ATCC 36951</strain>
    </source>
</reference>
<feature type="compositionally biased region" description="Low complexity" evidence="1">
    <location>
        <begin position="428"/>
        <end position="437"/>
    </location>
</feature>
<feature type="compositionally biased region" description="Low complexity" evidence="1">
    <location>
        <begin position="394"/>
        <end position="408"/>
    </location>
</feature>
<feature type="region of interest" description="Disordered" evidence="1">
    <location>
        <begin position="547"/>
        <end position="595"/>
    </location>
</feature>
<sequence length="722" mass="79716">MSEQDRRSNKRDVGKRSSEELQQEAAMPQPEAMVHPINDQDDQPHPDGMSDDLPTFSFANLPKLEGMVRPGDTSANVTQHADAAQTTTPSPQAPAPFPLSLHDATIKCVCPPGTTRLAKDTVFVGTSKEDPHWVHLPCKPYTVNVSAETADQVKAIVNAAAGTLDISAHVTQVLGHAPNEKQRLFLKHFTSTFHCDGPCEDPKPRSQFLLCKKCCAWQHKPCMLYGDPQDRGGPVCNRCYLSFLLHRDEIIEWQRKRLLLAVKEGWIYLSNPENYHQEWRRAWIRRWLARFFEHNQVVFHKYNVARKKAERLAAAQAYYSRVRVMPQVAKTPATQAQSAVTQGDGGQTQRQKSVRKQPERKKSSSKASVAEADDDQMEDAEGVDAGDSDEIVVASTAKNKAKSAQSKAKPPPGPVRSTTKKAGGKRQASSFLSPSPLAKKKKPEMKSRAPRKSAPSFVNLVGSDDDGDDEDEGDEEQAPDKTILQQPDRRRTGASDKPAISCRCPGKAPTRKDCFKCRDCGIYQHYACATDVQDGLSVVCNFCHVRSPGQSPDPPPSRPPLPAPASVKQLPKPKPSSSKPTPAPPQQAVQPAQQYDPALQEEVNHLCATVLWREYCSIPIPDEDEPTTNPASGCASPAWLTECQARLMSLLTAAGQEKTSTYLRPALAAWPRQNHLITRALRDLALEEIMHGSFMRKRKELGLLLEVLGLDEKGSVWKGSKG</sequence>
<dbReference type="AlphaFoldDB" id="A0A6A6CEW5"/>
<feature type="compositionally biased region" description="Basic residues" evidence="1">
    <location>
        <begin position="438"/>
        <end position="451"/>
    </location>
</feature>
<dbReference type="RefSeq" id="XP_033665098.1">
    <property type="nucleotide sequence ID" value="XM_033807744.1"/>
</dbReference>
<evidence type="ECO:0000313" key="2">
    <source>
        <dbReference type="EMBL" id="KAF2164209.1"/>
    </source>
</evidence>
<dbReference type="EMBL" id="ML993605">
    <property type="protein sequence ID" value="KAF2164209.1"/>
    <property type="molecule type" value="Genomic_DNA"/>
</dbReference>
<proteinExistence type="predicted"/>
<feature type="region of interest" description="Disordered" evidence="1">
    <location>
        <begin position="333"/>
        <end position="510"/>
    </location>
</feature>
<protein>
    <submittedName>
        <fullName evidence="2">Uncharacterized protein</fullName>
    </submittedName>
</protein>
<name>A0A6A6CEW5_ZASCE</name>
<dbReference type="Proteomes" id="UP000799537">
    <property type="component" value="Unassembled WGS sequence"/>
</dbReference>
<dbReference type="OrthoDB" id="3650937at2759"/>
<feature type="compositionally biased region" description="Polar residues" evidence="1">
    <location>
        <begin position="333"/>
        <end position="351"/>
    </location>
</feature>
<dbReference type="GeneID" id="54561016"/>
<keyword evidence="3" id="KW-1185">Reference proteome</keyword>